<dbReference type="InterPro" id="IPR013520">
    <property type="entry name" value="Ribonucl_H"/>
</dbReference>
<protein>
    <submittedName>
        <fullName evidence="5">3'-5' exonuclease</fullName>
    </submittedName>
</protein>
<evidence type="ECO:0000313" key="5">
    <source>
        <dbReference type="EMBL" id="MCA9381937.1"/>
    </source>
</evidence>
<dbReference type="Proteomes" id="UP000782843">
    <property type="component" value="Unassembled WGS sequence"/>
</dbReference>
<evidence type="ECO:0000256" key="2">
    <source>
        <dbReference type="ARBA" id="ARBA00022801"/>
    </source>
</evidence>
<keyword evidence="3 5" id="KW-0269">Exonuclease</keyword>
<sequence length="196" mass="22273">MIIVDTETTGLDRWKCGLLSIGAVCFADPSKQFYGECRVRDDAIIDPEGMKVNGFTHEQIKDSEKQNELELVQSFFSWLSQFEDQTIAGTNPSFDRDFINFVAERNNLNERIHYNTIDLHAVAYANFLKAGRSIPLKDHRSDIGNMGLYPLIGLPVEPQPHNALTGAKMEAEAFSRIIYGKGLFEEYKRYPIISFT</sequence>
<name>A0A955L2X3_9BACT</name>
<dbReference type="PANTHER" id="PTHR30231">
    <property type="entry name" value="DNA POLYMERASE III SUBUNIT EPSILON"/>
    <property type="match status" value="1"/>
</dbReference>
<dbReference type="CDD" id="cd06127">
    <property type="entry name" value="DEDDh"/>
    <property type="match status" value="1"/>
</dbReference>
<reference evidence="5" key="2">
    <citation type="journal article" date="2021" name="Microbiome">
        <title>Successional dynamics and alternative stable states in a saline activated sludge microbial community over 9 years.</title>
        <authorList>
            <person name="Wang Y."/>
            <person name="Ye J."/>
            <person name="Ju F."/>
            <person name="Liu L."/>
            <person name="Boyd J.A."/>
            <person name="Deng Y."/>
            <person name="Parks D.H."/>
            <person name="Jiang X."/>
            <person name="Yin X."/>
            <person name="Woodcroft B.J."/>
            <person name="Tyson G.W."/>
            <person name="Hugenholtz P."/>
            <person name="Polz M.F."/>
            <person name="Zhang T."/>
        </authorList>
    </citation>
    <scope>NUCLEOTIDE SEQUENCE</scope>
    <source>
        <strain evidence="5">HKST-UBA10</strain>
    </source>
</reference>
<dbReference type="AlphaFoldDB" id="A0A955L2X3"/>
<dbReference type="Gene3D" id="3.30.420.10">
    <property type="entry name" value="Ribonuclease H-like superfamily/Ribonuclease H"/>
    <property type="match status" value="1"/>
</dbReference>
<evidence type="ECO:0000256" key="3">
    <source>
        <dbReference type="ARBA" id="ARBA00022839"/>
    </source>
</evidence>
<feature type="domain" description="Exonuclease" evidence="4">
    <location>
        <begin position="1"/>
        <end position="183"/>
    </location>
</feature>
<keyword evidence="2" id="KW-0378">Hydrolase</keyword>
<proteinExistence type="predicted"/>
<dbReference type="PANTHER" id="PTHR30231:SF4">
    <property type="entry name" value="PROTEIN NEN2"/>
    <property type="match status" value="1"/>
</dbReference>
<comment type="caution">
    <text evidence="5">The sequence shown here is derived from an EMBL/GenBank/DDBJ whole genome shotgun (WGS) entry which is preliminary data.</text>
</comment>
<dbReference type="InterPro" id="IPR036397">
    <property type="entry name" value="RNaseH_sf"/>
</dbReference>
<evidence type="ECO:0000256" key="1">
    <source>
        <dbReference type="ARBA" id="ARBA00022722"/>
    </source>
</evidence>
<dbReference type="SMART" id="SM00479">
    <property type="entry name" value="EXOIII"/>
    <property type="match status" value="1"/>
</dbReference>
<evidence type="ECO:0000259" key="4">
    <source>
        <dbReference type="SMART" id="SM00479"/>
    </source>
</evidence>
<dbReference type="SUPFAM" id="SSF53098">
    <property type="entry name" value="Ribonuclease H-like"/>
    <property type="match status" value="1"/>
</dbReference>
<evidence type="ECO:0000313" key="6">
    <source>
        <dbReference type="Proteomes" id="UP000782843"/>
    </source>
</evidence>
<dbReference type="GO" id="GO:0003676">
    <property type="term" value="F:nucleic acid binding"/>
    <property type="evidence" value="ECO:0007669"/>
    <property type="project" value="InterPro"/>
</dbReference>
<gene>
    <name evidence="5" type="ORF">KC660_00845</name>
</gene>
<dbReference type="EMBL" id="JAGQLG010000027">
    <property type="protein sequence ID" value="MCA9381937.1"/>
    <property type="molecule type" value="Genomic_DNA"/>
</dbReference>
<keyword evidence="1" id="KW-0540">Nuclease</keyword>
<dbReference type="InterPro" id="IPR012337">
    <property type="entry name" value="RNaseH-like_sf"/>
</dbReference>
<accession>A0A955L2X3</accession>
<dbReference type="Pfam" id="PF16473">
    <property type="entry name" value="Rv2179c-like"/>
    <property type="match status" value="1"/>
</dbReference>
<dbReference type="GO" id="GO:0008408">
    <property type="term" value="F:3'-5' exonuclease activity"/>
    <property type="evidence" value="ECO:0007669"/>
    <property type="project" value="TreeGrafter"/>
</dbReference>
<reference evidence="5" key="1">
    <citation type="submission" date="2020-04" db="EMBL/GenBank/DDBJ databases">
        <authorList>
            <person name="Zhang T."/>
        </authorList>
    </citation>
    <scope>NUCLEOTIDE SEQUENCE</scope>
    <source>
        <strain evidence="5">HKST-UBA10</strain>
    </source>
</reference>
<dbReference type="InterPro" id="IPR033390">
    <property type="entry name" value="Rv2179c-like"/>
</dbReference>
<organism evidence="5 6">
    <name type="scientific">Candidatus Dojkabacteria bacterium</name>
    <dbReference type="NCBI Taxonomy" id="2099670"/>
    <lineage>
        <taxon>Bacteria</taxon>
        <taxon>Candidatus Dojkabacteria</taxon>
    </lineage>
</organism>